<evidence type="ECO:0000256" key="5">
    <source>
        <dbReference type="ARBA" id="ARBA00023274"/>
    </source>
</evidence>
<evidence type="ECO:0000256" key="4">
    <source>
        <dbReference type="ARBA" id="ARBA00023128"/>
    </source>
</evidence>
<evidence type="ECO:0000256" key="1">
    <source>
        <dbReference type="ARBA" id="ARBA00004173"/>
    </source>
</evidence>
<gene>
    <name evidence="10" type="ORF">HK100_001497</name>
</gene>
<dbReference type="GO" id="GO:1990904">
    <property type="term" value="C:ribonucleoprotein complex"/>
    <property type="evidence" value="ECO:0007669"/>
    <property type="project" value="UniProtKB-KW"/>
</dbReference>
<dbReference type="Proteomes" id="UP001211907">
    <property type="component" value="Unassembled WGS sequence"/>
</dbReference>
<evidence type="ECO:0000256" key="2">
    <source>
        <dbReference type="ARBA" id="ARBA00022946"/>
    </source>
</evidence>
<dbReference type="GO" id="GO:0005840">
    <property type="term" value="C:ribosome"/>
    <property type="evidence" value="ECO:0007669"/>
    <property type="project" value="UniProtKB-KW"/>
</dbReference>
<keyword evidence="2" id="KW-0809">Transit peptide</keyword>
<dbReference type="PANTHER" id="PTHR28554:SF1">
    <property type="entry name" value="LARGE RIBOSOMAL SUBUNIT PROTEIN ML45"/>
    <property type="match status" value="1"/>
</dbReference>
<evidence type="ECO:0000256" key="7">
    <source>
        <dbReference type="ARBA" id="ARBA00039448"/>
    </source>
</evidence>
<protein>
    <recommendedName>
        <fullName evidence="7">Large ribosomal subunit protein mL45</fullName>
    </recommendedName>
    <alternativeName>
        <fullName evidence="8">39S ribosomal protein L45, mitochondrial</fullName>
    </alternativeName>
</protein>
<dbReference type="AlphaFoldDB" id="A0AAD5SX22"/>
<evidence type="ECO:0000256" key="8">
    <source>
        <dbReference type="ARBA" id="ARBA00043031"/>
    </source>
</evidence>
<evidence type="ECO:0000259" key="9">
    <source>
        <dbReference type="Pfam" id="PF04280"/>
    </source>
</evidence>
<dbReference type="Pfam" id="PF04280">
    <property type="entry name" value="Tim44"/>
    <property type="match status" value="1"/>
</dbReference>
<comment type="similarity">
    <text evidence="6">Belongs to the mitochondrion-specific ribosomal protein mL45 family.</text>
</comment>
<organism evidence="10 11">
    <name type="scientific">Physocladia obscura</name>
    <dbReference type="NCBI Taxonomy" id="109957"/>
    <lineage>
        <taxon>Eukaryota</taxon>
        <taxon>Fungi</taxon>
        <taxon>Fungi incertae sedis</taxon>
        <taxon>Chytridiomycota</taxon>
        <taxon>Chytridiomycota incertae sedis</taxon>
        <taxon>Chytridiomycetes</taxon>
        <taxon>Chytridiales</taxon>
        <taxon>Chytriomycetaceae</taxon>
        <taxon>Physocladia</taxon>
    </lineage>
</organism>
<keyword evidence="11" id="KW-1185">Reference proteome</keyword>
<dbReference type="Gene3D" id="3.10.450.240">
    <property type="match status" value="1"/>
</dbReference>
<feature type="domain" description="Tim44-like" evidence="9">
    <location>
        <begin position="208"/>
        <end position="283"/>
    </location>
</feature>
<dbReference type="EMBL" id="JADGJH010001323">
    <property type="protein sequence ID" value="KAJ3114993.1"/>
    <property type="molecule type" value="Genomic_DNA"/>
</dbReference>
<reference evidence="10" key="1">
    <citation type="submission" date="2020-05" db="EMBL/GenBank/DDBJ databases">
        <title>Phylogenomic resolution of chytrid fungi.</title>
        <authorList>
            <person name="Stajich J.E."/>
            <person name="Amses K."/>
            <person name="Simmons R."/>
            <person name="Seto K."/>
            <person name="Myers J."/>
            <person name="Bonds A."/>
            <person name="Quandt C.A."/>
            <person name="Barry K."/>
            <person name="Liu P."/>
            <person name="Grigoriev I."/>
            <person name="Longcore J.E."/>
            <person name="James T.Y."/>
        </authorList>
    </citation>
    <scope>NUCLEOTIDE SEQUENCE</scope>
    <source>
        <strain evidence="10">JEL0513</strain>
    </source>
</reference>
<evidence type="ECO:0000313" key="11">
    <source>
        <dbReference type="Proteomes" id="UP001211907"/>
    </source>
</evidence>
<name>A0AAD5SX22_9FUNG</name>
<accession>A0AAD5SX22</accession>
<evidence type="ECO:0000256" key="3">
    <source>
        <dbReference type="ARBA" id="ARBA00022980"/>
    </source>
</evidence>
<dbReference type="SUPFAM" id="SSF54427">
    <property type="entry name" value="NTF2-like"/>
    <property type="match status" value="1"/>
</dbReference>
<dbReference type="GO" id="GO:0005739">
    <property type="term" value="C:mitochondrion"/>
    <property type="evidence" value="ECO:0007669"/>
    <property type="project" value="UniProtKB-SubCell"/>
</dbReference>
<comment type="caution">
    <text evidence="10">The sequence shown here is derived from an EMBL/GenBank/DDBJ whole genome shotgun (WGS) entry which is preliminary data.</text>
</comment>
<comment type="subcellular location">
    <subcellularLocation>
        <location evidence="1">Mitochondrion</location>
    </subcellularLocation>
</comment>
<dbReference type="InterPro" id="IPR032710">
    <property type="entry name" value="NTF2-like_dom_sf"/>
</dbReference>
<sequence>MSVIRQSFAGLTQRRIGVGLVGINTREFFDLVVTGTTCSPLKPNSRPGQKFPSVSNLSSHAFNRQRRGVSTSTMRGTPVMLNVFDPWLPAPVSLSEKGRKALVQRAKRALTYAYSLYLLRKNSLSVKQFKTDAETLYITLNTAQAAYVPIFKSHKLKLINCLFSADKQLLERATSISYANILNASFKKLKRSDFIAAWSYSGPIIINVINLVAANVQSAKDKETVVIQITAKIVSNQSYAVYNAHTKKLAGGDPENFTPVVEYVVFERKLDDEDKSGWRIAGKIEPKNENTPP</sequence>
<proteinExistence type="inferred from homology"/>
<dbReference type="InterPro" id="IPR007379">
    <property type="entry name" value="Tim44-like_dom"/>
</dbReference>
<keyword evidence="5" id="KW-0687">Ribonucleoprotein</keyword>
<dbReference type="InterPro" id="IPR051975">
    <property type="entry name" value="mtLSU_mL45"/>
</dbReference>
<keyword evidence="3" id="KW-0689">Ribosomal protein</keyword>
<evidence type="ECO:0000313" key="10">
    <source>
        <dbReference type="EMBL" id="KAJ3114993.1"/>
    </source>
</evidence>
<dbReference type="PANTHER" id="PTHR28554">
    <property type="entry name" value="39S RIBOSOMAL PROTEIN L45, MITOCHONDRIAL"/>
    <property type="match status" value="1"/>
</dbReference>
<keyword evidence="4" id="KW-0496">Mitochondrion</keyword>
<evidence type="ECO:0000256" key="6">
    <source>
        <dbReference type="ARBA" id="ARBA00038073"/>
    </source>
</evidence>